<evidence type="ECO:0000259" key="7">
    <source>
        <dbReference type="PROSITE" id="PS50198"/>
    </source>
</evidence>
<protein>
    <recommendedName>
        <fullName evidence="2">peptidylprolyl isomerase</fullName>
        <ecNumber evidence="2">5.2.1.8</ecNumber>
    </recommendedName>
</protein>
<reference evidence="8 9" key="1">
    <citation type="submission" date="2020-04" db="EMBL/GenBank/DDBJ databases">
        <authorList>
            <person name="Basu S."/>
            <person name="Maruthanayagam V."/>
            <person name="Chakraborty S."/>
            <person name="Pramanik A."/>
            <person name="Mukherjee J."/>
            <person name="Brink B."/>
        </authorList>
    </citation>
    <scope>NUCLEOTIDE SEQUENCE [LARGE SCALE GENOMIC DNA]</scope>
    <source>
        <strain evidence="8 9">AP17</strain>
    </source>
</reference>
<dbReference type="PROSITE" id="PS50198">
    <property type="entry name" value="PPIC_PPIASE_2"/>
    <property type="match status" value="1"/>
</dbReference>
<dbReference type="PANTHER" id="PTHR47245:SF1">
    <property type="entry name" value="FOLDASE PROTEIN PRSA"/>
    <property type="match status" value="1"/>
</dbReference>
<dbReference type="SUPFAM" id="SSF54534">
    <property type="entry name" value="FKBP-like"/>
    <property type="match status" value="1"/>
</dbReference>
<dbReference type="PANTHER" id="PTHR47245">
    <property type="entry name" value="PEPTIDYLPROLYL ISOMERASE"/>
    <property type="match status" value="1"/>
</dbReference>
<dbReference type="Gene3D" id="1.10.4030.10">
    <property type="entry name" value="Porin chaperone SurA, peptide-binding domain"/>
    <property type="match status" value="1"/>
</dbReference>
<dbReference type="InterPro" id="IPR050245">
    <property type="entry name" value="PrsA_foldase"/>
</dbReference>
<dbReference type="AlphaFoldDB" id="A0A6H1TVE8"/>
<organism evidence="8 9">
    <name type="scientific">Oxynema aestuarii AP17</name>
    <dbReference type="NCBI Taxonomy" id="2064643"/>
    <lineage>
        <taxon>Bacteria</taxon>
        <taxon>Bacillati</taxon>
        <taxon>Cyanobacteriota</taxon>
        <taxon>Cyanophyceae</taxon>
        <taxon>Oscillatoriophycideae</taxon>
        <taxon>Oscillatoriales</taxon>
        <taxon>Oscillatoriaceae</taxon>
        <taxon>Oxynema</taxon>
        <taxon>Oxynema aestuarii</taxon>
    </lineage>
</organism>
<dbReference type="Proteomes" id="UP000500857">
    <property type="component" value="Chromosome"/>
</dbReference>
<name>A0A6H1TVE8_9CYAN</name>
<evidence type="ECO:0000313" key="9">
    <source>
        <dbReference type="Proteomes" id="UP000500857"/>
    </source>
</evidence>
<evidence type="ECO:0000256" key="3">
    <source>
        <dbReference type="ARBA" id="ARBA00022729"/>
    </source>
</evidence>
<evidence type="ECO:0000256" key="5">
    <source>
        <dbReference type="ARBA" id="ARBA00023235"/>
    </source>
</evidence>
<evidence type="ECO:0000256" key="2">
    <source>
        <dbReference type="ARBA" id="ARBA00013194"/>
    </source>
</evidence>
<evidence type="ECO:0000256" key="6">
    <source>
        <dbReference type="PROSITE-ProRule" id="PRU00278"/>
    </source>
</evidence>
<keyword evidence="9" id="KW-1185">Reference proteome</keyword>
<dbReference type="KEGG" id="oxy:HCG48_05585"/>
<dbReference type="InterPro" id="IPR027304">
    <property type="entry name" value="Trigger_fact/SurA_dom_sf"/>
</dbReference>
<dbReference type="SUPFAM" id="SSF109998">
    <property type="entry name" value="Triger factor/SurA peptide-binding domain-like"/>
    <property type="match status" value="1"/>
</dbReference>
<keyword evidence="4 6" id="KW-0697">Rotamase</keyword>
<keyword evidence="3" id="KW-0732">Signal</keyword>
<evidence type="ECO:0000313" key="8">
    <source>
        <dbReference type="EMBL" id="QIZ70107.1"/>
    </source>
</evidence>
<proteinExistence type="predicted"/>
<dbReference type="Gene3D" id="3.10.50.40">
    <property type="match status" value="1"/>
</dbReference>
<keyword evidence="5 6" id="KW-0413">Isomerase</keyword>
<sequence length="251" mass="29218">MDPEKFITIDEEQISLRQALEYLRKSGDLPQLLTRILRQYVLEQELQERSDLEVDPSRLEQVMVNFRLQNQLTDSPKFNQWLQSQGLTYATFREQMAMAVKVEQLKAETIADKVDDYFTQNQAFFEQVVLSRIVVSEVDKAAQLKGQVDENPQLFEALAKEHSIVADRVFNGMMGAIALNQLPPSMREALRQAEPGEIVGPLEHEGRYSILRLERRLPAKLEGQLKQTLEEQFFTQWWQQKLQNKKVKLNL</sequence>
<gene>
    <name evidence="8" type="ORF">HCG48_05585</name>
</gene>
<dbReference type="GO" id="GO:0003755">
    <property type="term" value="F:peptidyl-prolyl cis-trans isomerase activity"/>
    <property type="evidence" value="ECO:0007669"/>
    <property type="project" value="UniProtKB-KW"/>
</dbReference>
<dbReference type="EMBL" id="CP051167">
    <property type="protein sequence ID" value="QIZ70107.1"/>
    <property type="molecule type" value="Genomic_DNA"/>
</dbReference>
<dbReference type="Pfam" id="PF00639">
    <property type="entry name" value="Rotamase"/>
    <property type="match status" value="1"/>
</dbReference>
<comment type="catalytic activity">
    <reaction evidence="1">
        <text>[protein]-peptidylproline (omega=180) = [protein]-peptidylproline (omega=0)</text>
        <dbReference type="Rhea" id="RHEA:16237"/>
        <dbReference type="Rhea" id="RHEA-COMP:10747"/>
        <dbReference type="Rhea" id="RHEA-COMP:10748"/>
        <dbReference type="ChEBI" id="CHEBI:83833"/>
        <dbReference type="ChEBI" id="CHEBI:83834"/>
        <dbReference type="EC" id="5.2.1.8"/>
    </reaction>
</comment>
<dbReference type="EC" id="5.2.1.8" evidence="2"/>
<dbReference type="InterPro" id="IPR046357">
    <property type="entry name" value="PPIase_dom_sf"/>
</dbReference>
<accession>A0A6H1TVE8</accession>
<evidence type="ECO:0000256" key="4">
    <source>
        <dbReference type="ARBA" id="ARBA00023110"/>
    </source>
</evidence>
<feature type="domain" description="PpiC" evidence="7">
    <location>
        <begin position="125"/>
        <end position="215"/>
    </location>
</feature>
<dbReference type="RefSeq" id="WP_168568264.1">
    <property type="nucleotide sequence ID" value="NZ_CP051167.1"/>
</dbReference>
<dbReference type="InterPro" id="IPR000297">
    <property type="entry name" value="PPIase_PpiC"/>
</dbReference>
<evidence type="ECO:0000256" key="1">
    <source>
        <dbReference type="ARBA" id="ARBA00000971"/>
    </source>
</evidence>